<dbReference type="SUPFAM" id="SSF53448">
    <property type="entry name" value="Nucleotide-diphospho-sugar transferases"/>
    <property type="match status" value="1"/>
</dbReference>
<reference evidence="1 2" key="1">
    <citation type="journal article" date="2015" name="Nature">
        <title>rRNA introns, odd ribosomes, and small enigmatic genomes across a large radiation of phyla.</title>
        <authorList>
            <person name="Brown C.T."/>
            <person name="Hug L.A."/>
            <person name="Thomas B.C."/>
            <person name="Sharon I."/>
            <person name="Castelle C.J."/>
            <person name="Singh A."/>
            <person name="Wilkins M.J."/>
            <person name="Williams K.H."/>
            <person name="Banfield J.F."/>
        </authorList>
    </citation>
    <scope>NUCLEOTIDE SEQUENCE [LARGE SCALE GENOMIC DNA]</scope>
</reference>
<evidence type="ECO:0000313" key="2">
    <source>
        <dbReference type="Proteomes" id="UP000033918"/>
    </source>
</evidence>
<comment type="caution">
    <text evidence="1">The sequence shown here is derived from an EMBL/GenBank/DDBJ whole genome shotgun (WGS) entry which is preliminary data.</text>
</comment>
<dbReference type="Proteomes" id="UP000033918">
    <property type="component" value="Unassembled WGS sequence"/>
</dbReference>
<accession>A0A0G0XM33</accession>
<dbReference type="AlphaFoldDB" id="A0A0G0XM33"/>
<evidence type="ECO:0008006" key="3">
    <source>
        <dbReference type="Google" id="ProtNLM"/>
    </source>
</evidence>
<sequence>MGRLLEEGYGPRYWWPYIKNRFLWSLLLPRLPKFEYVADPDLELHTICNKNDLWMLIWMLRSFFFMSGLRPIIVINDDGTLDGAAADLIKSKFSNVRIMFRDQTTNRILEMPSVPDIVKQARINAHFFLDKLINPIVFSKAKKIIVSDTDILYYKVPTEVVDFINNKTSCDALVQRQVKGEAEFDLMVDESYAEKYKFRETQVSFMNGGYIVIDKEKINMNHLVEFLTHTKRPLSDYFIEMAGWACVLGQLNFKFLPPERYAIKGFLNEKMVVKHYTSPRRYEMFAYGIDKTRDAIRKIERENKNTI</sequence>
<evidence type="ECO:0000313" key="1">
    <source>
        <dbReference type="EMBL" id="KKR88717.1"/>
    </source>
</evidence>
<organism evidence="1 2">
    <name type="scientific">Candidatus Wolfebacteria bacterium GW2011_GWB1_41_12</name>
    <dbReference type="NCBI Taxonomy" id="1619006"/>
    <lineage>
        <taxon>Bacteria</taxon>
        <taxon>Candidatus Wolfeibacteriota</taxon>
    </lineage>
</organism>
<protein>
    <recommendedName>
        <fullName evidence="3">Nucleotide-diphospho-sugar transferase domain-containing protein</fullName>
    </recommendedName>
</protein>
<gene>
    <name evidence="1" type="ORF">UU38_C0004G0079</name>
</gene>
<dbReference type="InterPro" id="IPR029044">
    <property type="entry name" value="Nucleotide-diphossugar_trans"/>
</dbReference>
<proteinExistence type="predicted"/>
<name>A0A0G0XM33_9BACT</name>
<dbReference type="EMBL" id="LCAK01000004">
    <property type="protein sequence ID" value="KKR88717.1"/>
    <property type="molecule type" value="Genomic_DNA"/>
</dbReference>